<evidence type="ECO:0000313" key="3">
    <source>
        <dbReference type="Proteomes" id="UP000261032"/>
    </source>
</evidence>
<dbReference type="SUPFAM" id="SSF55729">
    <property type="entry name" value="Acyl-CoA N-acyltransferases (Nat)"/>
    <property type="match status" value="1"/>
</dbReference>
<accession>A0A3E3AH53</accession>
<proteinExistence type="predicted"/>
<evidence type="ECO:0000259" key="1">
    <source>
        <dbReference type="PROSITE" id="PS51186"/>
    </source>
</evidence>
<dbReference type="PANTHER" id="PTHR43451:SF1">
    <property type="entry name" value="ACETYLTRANSFERASE"/>
    <property type="match status" value="1"/>
</dbReference>
<gene>
    <name evidence="2" type="ORF">DXB93_00870</name>
</gene>
<dbReference type="PROSITE" id="PS51186">
    <property type="entry name" value="GNAT"/>
    <property type="match status" value="1"/>
</dbReference>
<protein>
    <submittedName>
        <fullName evidence="2">GNAT family N-acetyltransferase</fullName>
    </submittedName>
</protein>
<evidence type="ECO:0000313" key="2">
    <source>
        <dbReference type="EMBL" id="RGD87252.1"/>
    </source>
</evidence>
<dbReference type="CDD" id="cd04301">
    <property type="entry name" value="NAT_SF"/>
    <property type="match status" value="1"/>
</dbReference>
<dbReference type="Gene3D" id="3.40.630.30">
    <property type="match status" value="1"/>
</dbReference>
<dbReference type="EMBL" id="QUSL01000001">
    <property type="protein sequence ID" value="RGD87252.1"/>
    <property type="molecule type" value="Genomic_DNA"/>
</dbReference>
<dbReference type="GO" id="GO:0016747">
    <property type="term" value="F:acyltransferase activity, transferring groups other than amino-acyl groups"/>
    <property type="evidence" value="ECO:0007669"/>
    <property type="project" value="InterPro"/>
</dbReference>
<sequence length="155" mass="18403">MVKSMEIRKYQSSDLKVICELFYETINTINRYDYNNDQIKVWSNRSNFLLTQDDFFNSMYTLVAVENEKVLGYGNIDKRGYLDHLYVHKDYQGKQIATKLCDKLEQYCKDVKSLTVHASISAKPFFEKRGYKVIKEQSVKVDNVYLTNYLMEKTR</sequence>
<dbReference type="InterPro" id="IPR000182">
    <property type="entry name" value="GNAT_dom"/>
</dbReference>
<dbReference type="Proteomes" id="UP000261032">
    <property type="component" value="Unassembled WGS sequence"/>
</dbReference>
<organism evidence="2 3">
    <name type="scientific">Thomasclavelia ramosa</name>
    <dbReference type="NCBI Taxonomy" id="1547"/>
    <lineage>
        <taxon>Bacteria</taxon>
        <taxon>Bacillati</taxon>
        <taxon>Bacillota</taxon>
        <taxon>Erysipelotrichia</taxon>
        <taxon>Erysipelotrichales</taxon>
        <taxon>Coprobacillaceae</taxon>
        <taxon>Thomasclavelia</taxon>
    </lineage>
</organism>
<dbReference type="InterPro" id="IPR052564">
    <property type="entry name" value="N-acetyltrans/Recomb-assoc"/>
</dbReference>
<comment type="caution">
    <text evidence="2">The sequence shown here is derived from an EMBL/GenBank/DDBJ whole genome shotgun (WGS) entry which is preliminary data.</text>
</comment>
<dbReference type="PANTHER" id="PTHR43451">
    <property type="entry name" value="ACETYLTRANSFERASE (GNAT) FAMILY PROTEIN"/>
    <property type="match status" value="1"/>
</dbReference>
<name>A0A3E3AH53_9FIRM</name>
<keyword evidence="2" id="KW-0808">Transferase</keyword>
<dbReference type="Pfam" id="PF13673">
    <property type="entry name" value="Acetyltransf_10"/>
    <property type="match status" value="1"/>
</dbReference>
<dbReference type="AlphaFoldDB" id="A0A3E3AH53"/>
<feature type="domain" description="N-acetyltransferase" evidence="1">
    <location>
        <begin position="5"/>
        <end position="155"/>
    </location>
</feature>
<reference evidence="2 3" key="1">
    <citation type="submission" date="2018-08" db="EMBL/GenBank/DDBJ databases">
        <title>A genome reference for cultivated species of the human gut microbiota.</title>
        <authorList>
            <person name="Zou Y."/>
            <person name="Xue W."/>
            <person name="Luo G."/>
        </authorList>
    </citation>
    <scope>NUCLEOTIDE SEQUENCE [LARGE SCALE GENOMIC DNA]</scope>
    <source>
        <strain evidence="2 3">OM06-4</strain>
    </source>
</reference>
<dbReference type="InterPro" id="IPR016181">
    <property type="entry name" value="Acyl_CoA_acyltransferase"/>
</dbReference>